<organism evidence="2 3">
    <name type="scientific">Candidatus Enterococcus murrayae</name>
    <dbReference type="NCBI Taxonomy" id="2815321"/>
    <lineage>
        <taxon>Bacteria</taxon>
        <taxon>Bacillati</taxon>
        <taxon>Bacillota</taxon>
        <taxon>Bacilli</taxon>
        <taxon>Lactobacillales</taxon>
        <taxon>Enterococcaceae</taxon>
        <taxon>Enterococcus</taxon>
    </lineage>
</organism>
<dbReference type="EMBL" id="JAFLVR010000020">
    <property type="protein sequence ID" value="MBO0452315.1"/>
    <property type="molecule type" value="Genomic_DNA"/>
</dbReference>
<keyword evidence="1" id="KW-0812">Transmembrane</keyword>
<comment type="caution">
    <text evidence="2">The sequence shown here is derived from an EMBL/GenBank/DDBJ whole genome shotgun (WGS) entry which is preliminary data.</text>
</comment>
<proteinExistence type="predicted"/>
<feature type="transmembrane region" description="Helical" evidence="1">
    <location>
        <begin position="35"/>
        <end position="55"/>
    </location>
</feature>
<sequence>MKNRKEHKEKTKWFAVLFLAVISFILAFMTQQLVFNFIAIGLAVLVYKYGNPILFKEYDERRRQKYQEAMQVRSAAQTAIKSKKIFKK</sequence>
<dbReference type="RefSeq" id="WP_207108089.1">
    <property type="nucleotide sequence ID" value="NZ_JAFLVR010000020.1"/>
</dbReference>
<gene>
    <name evidence="2" type="ORF">JZO85_08545</name>
</gene>
<evidence type="ECO:0000313" key="3">
    <source>
        <dbReference type="Proteomes" id="UP000664495"/>
    </source>
</evidence>
<keyword evidence="1" id="KW-1133">Transmembrane helix</keyword>
<protein>
    <submittedName>
        <fullName evidence="2">Uncharacterized protein</fullName>
    </submittedName>
</protein>
<reference evidence="2 3" key="1">
    <citation type="submission" date="2021-03" db="EMBL/GenBank/DDBJ databases">
        <title>Enterococcal diversity collection.</title>
        <authorList>
            <person name="Gilmore M.S."/>
            <person name="Schwartzman J."/>
            <person name="Van Tyne D."/>
            <person name="Martin M."/>
            <person name="Earl A.M."/>
            <person name="Manson A.L."/>
            <person name="Straub T."/>
            <person name="Salamzade R."/>
            <person name="Saavedra J."/>
            <person name="Lebreton F."/>
            <person name="Prichula J."/>
            <person name="Schaufler K."/>
            <person name="Gaca A."/>
            <person name="Sgardioli B."/>
            <person name="Wagenaar J."/>
            <person name="Strong T."/>
        </authorList>
    </citation>
    <scope>NUCLEOTIDE SEQUENCE [LARGE SCALE GENOMIC DNA]</scope>
    <source>
        <strain evidence="2 3">MJM16</strain>
    </source>
</reference>
<keyword evidence="3" id="KW-1185">Reference proteome</keyword>
<dbReference type="Proteomes" id="UP000664495">
    <property type="component" value="Unassembled WGS sequence"/>
</dbReference>
<feature type="transmembrane region" description="Helical" evidence="1">
    <location>
        <begin position="12"/>
        <end position="29"/>
    </location>
</feature>
<keyword evidence="1" id="KW-0472">Membrane</keyword>
<name>A0ABS3HFS9_9ENTE</name>
<evidence type="ECO:0000256" key="1">
    <source>
        <dbReference type="SAM" id="Phobius"/>
    </source>
</evidence>
<evidence type="ECO:0000313" key="2">
    <source>
        <dbReference type="EMBL" id="MBO0452315.1"/>
    </source>
</evidence>
<accession>A0ABS3HFS9</accession>